<feature type="domain" description="EF-hand" evidence="7">
    <location>
        <begin position="431"/>
        <end position="459"/>
    </location>
</feature>
<dbReference type="SMART" id="SM00054">
    <property type="entry name" value="EFh"/>
    <property type="match status" value="1"/>
</dbReference>
<keyword evidence="3 6" id="KW-1133">Transmembrane helix</keyword>
<dbReference type="PANTHER" id="PTHR31323:SF11">
    <property type="entry name" value="EF-HAND DOMAIN-CONTAINING PROTEIN"/>
    <property type="match status" value="1"/>
</dbReference>
<keyword evidence="9" id="KW-1185">Reference proteome</keyword>
<feature type="compositionally biased region" description="Low complexity" evidence="5">
    <location>
        <begin position="339"/>
        <end position="359"/>
    </location>
</feature>
<name>A0AAF0EU44_9BASI</name>
<dbReference type="InterPro" id="IPR006685">
    <property type="entry name" value="MscS_channel_2nd"/>
</dbReference>
<feature type="region of interest" description="Disordered" evidence="5">
    <location>
        <begin position="330"/>
        <end position="360"/>
    </location>
</feature>
<accession>A0AAF0EU44</accession>
<dbReference type="Gene3D" id="2.30.30.60">
    <property type="match status" value="1"/>
</dbReference>
<dbReference type="Pfam" id="PF00924">
    <property type="entry name" value="MS_channel_2nd"/>
    <property type="match status" value="1"/>
</dbReference>
<feature type="transmembrane region" description="Helical" evidence="6">
    <location>
        <begin position="505"/>
        <end position="524"/>
    </location>
</feature>
<dbReference type="GO" id="GO:0016020">
    <property type="term" value="C:membrane"/>
    <property type="evidence" value="ECO:0007669"/>
    <property type="project" value="UniProtKB-SubCell"/>
</dbReference>
<dbReference type="Proteomes" id="UP001219933">
    <property type="component" value="Chromosome 2"/>
</dbReference>
<reference evidence="8" key="1">
    <citation type="submission" date="2023-03" db="EMBL/GenBank/DDBJ databases">
        <title>Mating type loci evolution in Malassezia.</title>
        <authorList>
            <person name="Coelho M.A."/>
        </authorList>
    </citation>
    <scope>NUCLEOTIDE SEQUENCE</scope>
    <source>
        <strain evidence="8">CBS 11721</strain>
    </source>
</reference>
<gene>
    <name evidence="8" type="ORF">MCUN1_001465</name>
</gene>
<dbReference type="InterPro" id="IPR023408">
    <property type="entry name" value="MscS_beta-dom_sf"/>
</dbReference>
<evidence type="ECO:0000313" key="9">
    <source>
        <dbReference type="Proteomes" id="UP001219933"/>
    </source>
</evidence>
<dbReference type="InterPro" id="IPR010920">
    <property type="entry name" value="LSM_dom_sf"/>
</dbReference>
<evidence type="ECO:0000256" key="6">
    <source>
        <dbReference type="SAM" id="Phobius"/>
    </source>
</evidence>
<dbReference type="SUPFAM" id="SSF50182">
    <property type="entry name" value="Sm-like ribonucleoproteins"/>
    <property type="match status" value="1"/>
</dbReference>
<dbReference type="AlphaFoldDB" id="A0AAF0EU44"/>
<dbReference type="EMBL" id="CP119878">
    <property type="protein sequence ID" value="WFD34624.1"/>
    <property type="molecule type" value="Genomic_DNA"/>
</dbReference>
<dbReference type="CDD" id="cd00051">
    <property type="entry name" value="EFh"/>
    <property type="match status" value="1"/>
</dbReference>
<dbReference type="PANTHER" id="PTHR31323">
    <property type="entry name" value="MECHANOSENSITIVE ION CHANNEL PROTEIN MSY2"/>
    <property type="match status" value="1"/>
</dbReference>
<dbReference type="GO" id="GO:0006874">
    <property type="term" value="P:intracellular calcium ion homeostasis"/>
    <property type="evidence" value="ECO:0007669"/>
    <property type="project" value="TreeGrafter"/>
</dbReference>
<feature type="transmembrane region" description="Helical" evidence="6">
    <location>
        <begin position="149"/>
        <end position="169"/>
    </location>
</feature>
<keyword evidence="4 6" id="KW-0472">Membrane</keyword>
<keyword evidence="2 6" id="KW-0812">Transmembrane</keyword>
<evidence type="ECO:0000256" key="4">
    <source>
        <dbReference type="ARBA" id="ARBA00023136"/>
    </source>
</evidence>
<evidence type="ECO:0000256" key="5">
    <source>
        <dbReference type="SAM" id="MobiDB-lite"/>
    </source>
</evidence>
<dbReference type="Gene3D" id="1.10.238.10">
    <property type="entry name" value="EF-hand"/>
    <property type="match status" value="1"/>
</dbReference>
<dbReference type="GO" id="GO:0005262">
    <property type="term" value="F:calcium channel activity"/>
    <property type="evidence" value="ECO:0007669"/>
    <property type="project" value="TreeGrafter"/>
</dbReference>
<dbReference type="SUPFAM" id="SSF47473">
    <property type="entry name" value="EF-hand"/>
    <property type="match status" value="1"/>
</dbReference>
<dbReference type="InterPro" id="IPR002048">
    <property type="entry name" value="EF_hand_dom"/>
</dbReference>
<comment type="subcellular location">
    <subcellularLocation>
        <location evidence="1">Membrane</location>
    </subcellularLocation>
</comment>
<dbReference type="InterPro" id="IPR058650">
    <property type="entry name" value="Msy1/2-like"/>
</dbReference>
<feature type="transmembrane region" description="Helical" evidence="6">
    <location>
        <begin position="108"/>
        <end position="129"/>
    </location>
</feature>
<sequence length="730" mass="80705">MSAAPPAAGAADAPVPATHAEVPGHARISQPVPSWLQAPNPATATPVRAASELVDDDNFDWYAGEELVCDTPGAASSSADVDKSLHIKRGRRVYYFCCTRIPRPVRMAAIAIIGGGICLVPLIVVVTAFRHRNSPEQDYACRQVEVWSVWLTIIWVTGVATFLVFDWFVPAARKLTDVIVGRMPDSVFTVLQIADETMFYVKLLFCTVWAWASLSGSLRVRFGTGDKLPDYFEYIVKAIQSLFATAVVTLVEKVLLSIVAMNFHRTAIHDRLENNKYAFKVLSKLQNSRKSGMYNLRARAQAAGSNARRAFYAGTGAAVRGAQSVANSSRTYFSPREGATPGTATPVTPATPAAESAATELESRAKRGTFAAQLQVALAAAAKKTQLSDINMPESSLAAKRLAKELFGALSSDGHVVRPGDMELYFKTRAEAFKAFAIFDVDGNGGISKEEMRNVLEHIFEERRNINSSITDMKSAFNALDGVLMFLVLIIVIFIWLSIFTNGQTVSNLVPLTTIVVGFSFVFGNSAKNVFESMIFIFSTHPYDVGDLVCIDDVWMFVTGFHLLSTHFRTVFNETVIIPNAVLASSKYIYNSRRSGSQWEILTITIAFQTPLSKIDALRAGIQAYVNEHDRDWGGGLEIIYDSIRNMNALKLTIAVEHKSNWQDWLPRWLRRTRLLRHIRELTLELGITYDPPLQPISFLPREDKPNAMGMTNNGMISQMQAPPWHAEST</sequence>
<organism evidence="8 9">
    <name type="scientific">Malassezia cuniculi</name>
    <dbReference type="NCBI Taxonomy" id="948313"/>
    <lineage>
        <taxon>Eukaryota</taxon>
        <taxon>Fungi</taxon>
        <taxon>Dikarya</taxon>
        <taxon>Basidiomycota</taxon>
        <taxon>Ustilaginomycotina</taxon>
        <taxon>Malasseziomycetes</taxon>
        <taxon>Malasseziales</taxon>
        <taxon>Malasseziaceae</taxon>
        <taxon>Malassezia</taxon>
    </lineage>
</organism>
<dbReference type="InterPro" id="IPR011992">
    <property type="entry name" value="EF-hand-dom_pair"/>
</dbReference>
<evidence type="ECO:0000256" key="2">
    <source>
        <dbReference type="ARBA" id="ARBA00022692"/>
    </source>
</evidence>
<evidence type="ECO:0000256" key="3">
    <source>
        <dbReference type="ARBA" id="ARBA00022989"/>
    </source>
</evidence>
<evidence type="ECO:0000256" key="1">
    <source>
        <dbReference type="ARBA" id="ARBA00004370"/>
    </source>
</evidence>
<dbReference type="Pfam" id="PF13405">
    <property type="entry name" value="EF-hand_6"/>
    <property type="match status" value="1"/>
</dbReference>
<dbReference type="GO" id="GO:0005509">
    <property type="term" value="F:calcium ion binding"/>
    <property type="evidence" value="ECO:0007669"/>
    <property type="project" value="InterPro"/>
</dbReference>
<proteinExistence type="predicted"/>
<dbReference type="Pfam" id="PF25886">
    <property type="entry name" value="Msy1"/>
    <property type="match status" value="1"/>
</dbReference>
<evidence type="ECO:0000313" key="8">
    <source>
        <dbReference type="EMBL" id="WFD34624.1"/>
    </source>
</evidence>
<protein>
    <recommendedName>
        <fullName evidence="7">EF-hand domain-containing protein</fullName>
    </recommendedName>
</protein>
<evidence type="ECO:0000259" key="7">
    <source>
        <dbReference type="SMART" id="SM00054"/>
    </source>
</evidence>
<feature type="transmembrane region" description="Helical" evidence="6">
    <location>
        <begin position="479"/>
        <end position="499"/>
    </location>
</feature>